<feature type="domain" description="RmlD-like substrate binding" evidence="3">
    <location>
        <begin position="3"/>
        <end position="278"/>
    </location>
</feature>
<dbReference type="Pfam" id="PF04321">
    <property type="entry name" value="RmlD_sub_bind"/>
    <property type="match status" value="1"/>
</dbReference>
<evidence type="ECO:0000256" key="2">
    <source>
        <dbReference type="RuleBase" id="RU364082"/>
    </source>
</evidence>
<dbReference type="GO" id="GO:0008831">
    <property type="term" value="F:dTDP-4-dehydrorhamnose reductase activity"/>
    <property type="evidence" value="ECO:0007669"/>
    <property type="project" value="UniProtKB-EC"/>
</dbReference>
<dbReference type="InterPro" id="IPR029903">
    <property type="entry name" value="RmlD-like-bd"/>
</dbReference>
<keyword evidence="2" id="KW-0521">NADP</keyword>
<dbReference type="PANTHER" id="PTHR10491">
    <property type="entry name" value="DTDP-4-DEHYDRORHAMNOSE REDUCTASE"/>
    <property type="match status" value="1"/>
</dbReference>
<dbReference type="CDD" id="cd05254">
    <property type="entry name" value="dTDP_HR_like_SDR_e"/>
    <property type="match status" value="1"/>
</dbReference>
<dbReference type="GO" id="GO:0019305">
    <property type="term" value="P:dTDP-rhamnose biosynthetic process"/>
    <property type="evidence" value="ECO:0007669"/>
    <property type="project" value="UniProtKB-UniPathway"/>
</dbReference>
<dbReference type="Proteomes" id="UP000503088">
    <property type="component" value="Chromosome"/>
</dbReference>
<dbReference type="NCBIfam" id="TIGR01214">
    <property type="entry name" value="rmlD"/>
    <property type="match status" value="1"/>
</dbReference>
<dbReference type="Gene3D" id="3.40.50.720">
    <property type="entry name" value="NAD(P)-binding Rossmann-like Domain"/>
    <property type="match status" value="1"/>
</dbReference>
<comment type="pathway">
    <text evidence="2">Carbohydrate biosynthesis; dTDP-L-rhamnose biosynthesis.</text>
</comment>
<dbReference type="InterPro" id="IPR036291">
    <property type="entry name" value="NAD(P)-bd_dom_sf"/>
</dbReference>
<keyword evidence="2 4" id="KW-0560">Oxidoreductase</keyword>
<accession>A0A7D4BPZ2</accession>
<protein>
    <recommendedName>
        <fullName evidence="2">dTDP-4-dehydrorhamnose reductase</fullName>
        <ecNumber evidence="2">1.1.1.133</ecNumber>
    </recommendedName>
</protein>
<name>A0A7D4BPZ2_9BACL</name>
<dbReference type="EMBL" id="CP048104">
    <property type="protein sequence ID" value="QKG84451.1"/>
    <property type="molecule type" value="Genomic_DNA"/>
</dbReference>
<gene>
    <name evidence="4" type="primary">rfbD</name>
    <name evidence="4" type="ORF">GXN76_08155</name>
</gene>
<keyword evidence="5" id="KW-1185">Reference proteome</keyword>
<dbReference type="InterPro" id="IPR005913">
    <property type="entry name" value="dTDP_dehydrorham_reduct"/>
</dbReference>
<dbReference type="Gene3D" id="3.90.25.10">
    <property type="entry name" value="UDP-galactose 4-epimerase, domain 1"/>
    <property type="match status" value="1"/>
</dbReference>
<dbReference type="PANTHER" id="PTHR10491:SF4">
    <property type="entry name" value="METHIONINE ADENOSYLTRANSFERASE 2 SUBUNIT BETA"/>
    <property type="match status" value="1"/>
</dbReference>
<dbReference type="AlphaFoldDB" id="A0A7D4BPZ2"/>
<evidence type="ECO:0000313" key="5">
    <source>
        <dbReference type="Proteomes" id="UP000503088"/>
    </source>
</evidence>
<evidence type="ECO:0000313" key="4">
    <source>
        <dbReference type="EMBL" id="QKG84451.1"/>
    </source>
</evidence>
<dbReference type="EC" id="1.1.1.133" evidence="2"/>
<dbReference type="UniPathway" id="UPA00124"/>
<reference evidence="4 5" key="1">
    <citation type="submission" date="2020-01" db="EMBL/GenBank/DDBJ databases">
        <authorList>
            <person name="Gulvik C.A."/>
            <person name="Batra D.G."/>
        </authorList>
    </citation>
    <scope>NUCLEOTIDE SEQUENCE [LARGE SCALE GENOMIC DNA]</scope>
    <source>
        <strain evidence="4 5">W9323</strain>
    </source>
</reference>
<evidence type="ECO:0000256" key="1">
    <source>
        <dbReference type="ARBA" id="ARBA00010944"/>
    </source>
</evidence>
<dbReference type="SUPFAM" id="SSF51735">
    <property type="entry name" value="NAD(P)-binding Rossmann-fold domains"/>
    <property type="match status" value="1"/>
</dbReference>
<dbReference type="KEGG" id="kpul:GXN76_08155"/>
<evidence type="ECO:0000259" key="3">
    <source>
        <dbReference type="Pfam" id="PF04321"/>
    </source>
</evidence>
<sequence length="293" mass="32967">MMMKVLVSGANGQLGRDTVRMLSKDHHVLGYTRQEWDITDRKRTWRLMELEKPDTVIHCAAFTAVDHSEMVPCTAFQVNTRATRDLAEACQQHGVRLIYISTDYVFDGRQDGGYIESDSASPINVYGKTKWMGERWVTSLCHHHLIIRTSWVYGLHGHNFITSVLRQAATGSELYVVDDQVGCPTYTVHLAQLLNILLNRPLRGIIHAAGGGSCSRYEFAAEILQQAGFSTEKLRRISSNQLKGKAVRPAVSILRSCRLPIGKISPLPHWKRGLTQYFLERQGVNQSDQGSCI</sequence>
<dbReference type="GO" id="GO:0005829">
    <property type="term" value="C:cytosol"/>
    <property type="evidence" value="ECO:0007669"/>
    <property type="project" value="TreeGrafter"/>
</dbReference>
<comment type="similarity">
    <text evidence="1 2">Belongs to the dTDP-4-dehydrorhamnose reductase family.</text>
</comment>
<comment type="function">
    <text evidence="2">Catalyzes the reduction of dTDP-6-deoxy-L-lyxo-4-hexulose to yield dTDP-L-rhamnose.</text>
</comment>
<organism evidence="4 5">
    <name type="scientific">Kroppenstedtia pulmonis</name>
    <dbReference type="NCBI Taxonomy" id="1380685"/>
    <lineage>
        <taxon>Bacteria</taxon>
        <taxon>Bacillati</taxon>
        <taxon>Bacillota</taxon>
        <taxon>Bacilli</taxon>
        <taxon>Bacillales</taxon>
        <taxon>Thermoactinomycetaceae</taxon>
        <taxon>Kroppenstedtia</taxon>
    </lineage>
</organism>
<proteinExistence type="inferred from homology"/>